<gene>
    <name evidence="1" type="ORF">E2L08_10940</name>
</gene>
<dbReference type="EMBL" id="SNAA01000011">
    <property type="protein sequence ID" value="TDL78447.1"/>
    <property type="molecule type" value="Genomic_DNA"/>
</dbReference>
<dbReference type="Pfam" id="PF12525">
    <property type="entry name" value="DUF3726"/>
    <property type="match status" value="1"/>
</dbReference>
<organism evidence="1 2">
    <name type="scientific">Palleronia sediminis</name>
    <dbReference type="NCBI Taxonomy" id="2547833"/>
    <lineage>
        <taxon>Bacteria</taxon>
        <taxon>Pseudomonadati</taxon>
        <taxon>Pseudomonadota</taxon>
        <taxon>Alphaproteobacteria</taxon>
        <taxon>Rhodobacterales</taxon>
        <taxon>Roseobacteraceae</taxon>
        <taxon>Palleronia</taxon>
    </lineage>
</organism>
<protein>
    <submittedName>
        <fullName evidence="1">DUF3726 domain-containing protein</fullName>
    </submittedName>
</protein>
<dbReference type="InterPro" id="IPR022201">
    <property type="entry name" value="DUF3726"/>
</dbReference>
<evidence type="ECO:0000313" key="1">
    <source>
        <dbReference type="EMBL" id="TDL78447.1"/>
    </source>
</evidence>
<comment type="caution">
    <text evidence="1">The sequence shown here is derived from an EMBL/GenBank/DDBJ whole genome shotgun (WGS) entry which is preliminary data.</text>
</comment>
<name>A0A4R6A6U9_9RHOB</name>
<sequence length="280" mass="29138">MQARLFRRQPVRPEVGPVGAYQPLRRSAFPRRNRIGDRGMTTVPHDQTRGDSTAFFRDLQPAPLSRNEVASLCTKAARGAGMSWGMAEEAGFAAAWLVSHGVDGPGYLSAHLEQADGMAWSELCPTPTPGKWRNADGRTLCPIILGATICDHADLPQGAAAGRRIEFGPVGMPILLVPFLAYLAQARGLAIALSWPGGMARIGAGGTELSAAAALLGCKTLDLTLDAEPAAPGRPSAAPIPNAHTAAETIAILNAFAMRTTVPASEASRAGAGSALGDND</sequence>
<reference evidence="1 2" key="1">
    <citation type="submission" date="2019-03" db="EMBL/GenBank/DDBJ databases">
        <title>Primorskyibacter sp. SS33 isolated from sediments.</title>
        <authorList>
            <person name="Xunke S."/>
        </authorList>
    </citation>
    <scope>NUCLEOTIDE SEQUENCE [LARGE SCALE GENOMIC DNA]</scope>
    <source>
        <strain evidence="1 2">SS33</strain>
    </source>
</reference>
<dbReference type="Proteomes" id="UP000295701">
    <property type="component" value="Unassembled WGS sequence"/>
</dbReference>
<dbReference type="AlphaFoldDB" id="A0A4R6A6U9"/>
<evidence type="ECO:0000313" key="2">
    <source>
        <dbReference type="Proteomes" id="UP000295701"/>
    </source>
</evidence>
<accession>A0A4R6A6U9</accession>
<proteinExistence type="predicted"/>
<dbReference type="OrthoDB" id="8420038at2"/>
<keyword evidence="2" id="KW-1185">Reference proteome</keyword>